<reference evidence="2" key="2">
    <citation type="journal article" date="2021" name="PeerJ">
        <title>Extensive microbial diversity within the chicken gut microbiome revealed by metagenomics and culture.</title>
        <authorList>
            <person name="Gilroy R."/>
            <person name="Ravi A."/>
            <person name="Getino M."/>
            <person name="Pursley I."/>
            <person name="Horton D.L."/>
            <person name="Alikhan N.F."/>
            <person name="Baker D."/>
            <person name="Gharbi K."/>
            <person name="Hall N."/>
            <person name="Watson M."/>
            <person name="Adriaenssens E.M."/>
            <person name="Foster-Nyarko E."/>
            <person name="Jarju S."/>
            <person name="Secka A."/>
            <person name="Antonio M."/>
            <person name="Oren A."/>
            <person name="Chaudhuri R.R."/>
            <person name="La Ragione R."/>
            <person name="Hildebrand F."/>
            <person name="Pallen M.J."/>
        </authorList>
    </citation>
    <scope>NUCLEOTIDE SEQUENCE</scope>
    <source>
        <strain evidence="2">B2-22910</strain>
    </source>
</reference>
<reference evidence="2" key="1">
    <citation type="submission" date="2020-10" db="EMBL/GenBank/DDBJ databases">
        <authorList>
            <person name="Gilroy R."/>
        </authorList>
    </citation>
    <scope>NUCLEOTIDE SEQUENCE</scope>
    <source>
        <strain evidence="2">B2-22910</strain>
    </source>
</reference>
<dbReference type="Proteomes" id="UP000823603">
    <property type="component" value="Unassembled WGS sequence"/>
</dbReference>
<dbReference type="PROSITE" id="PS51257">
    <property type="entry name" value="PROKAR_LIPOPROTEIN"/>
    <property type="match status" value="1"/>
</dbReference>
<feature type="chain" id="PRO_5039437933" evidence="1">
    <location>
        <begin position="24"/>
        <end position="827"/>
    </location>
</feature>
<protein>
    <submittedName>
        <fullName evidence="2">Uncharacterized protein</fullName>
    </submittedName>
</protein>
<gene>
    <name evidence="2" type="ORF">IAB82_03005</name>
</gene>
<feature type="signal peptide" evidence="1">
    <location>
        <begin position="1"/>
        <end position="23"/>
    </location>
</feature>
<comment type="caution">
    <text evidence="2">The sequence shown here is derived from an EMBL/GenBank/DDBJ whole genome shotgun (WGS) entry which is preliminary data.</text>
</comment>
<evidence type="ECO:0000313" key="3">
    <source>
        <dbReference type="Proteomes" id="UP000823603"/>
    </source>
</evidence>
<dbReference type="AlphaFoldDB" id="A0A9D9NEK3"/>
<accession>A0A9D9NEK3</accession>
<proteinExistence type="predicted"/>
<name>A0A9D9NEK3_9BACT</name>
<organism evidence="2 3">
    <name type="scientific">Candidatus Cryptobacteroides faecavium</name>
    <dbReference type="NCBI Taxonomy" id="2840762"/>
    <lineage>
        <taxon>Bacteria</taxon>
        <taxon>Pseudomonadati</taxon>
        <taxon>Bacteroidota</taxon>
        <taxon>Bacteroidia</taxon>
        <taxon>Bacteroidales</taxon>
        <taxon>Candidatus Cryptobacteroides</taxon>
    </lineage>
</organism>
<evidence type="ECO:0000313" key="2">
    <source>
        <dbReference type="EMBL" id="MBO8470747.1"/>
    </source>
</evidence>
<sequence length="827" mass="88494">MKTIKYLSYMLMAALPLSLASCAEELEYTPGEPDLENCYGVYFPEQENSGAHLLDPSAPTSLTFTASRLKSEGAITVPVEVFSQTPEIFTVSAIEFADGQEETQFTVSFDASEVGVNYECTIEVTDPQYALVYGSNPSYLNFSITRIKWNKLVGEDGSQTGLWRDDIISSNYNVVTPNAEIPVVVYERDDMPGYYRVENPYSAEMLAVLFAGDASAADQFAGNALGASFIVNATNPNRVYIPYQPLGAIMSSSDGQLYACSNVSEVVSNSSDLYGTLKDGIIEFPAQGLLFSFENAGGALYYANNSGMTRLILPGFRAYDYSVGLQAGYSENGVLAVNVSLGDDVATAKYSVYEGSLSDTEIEAKVTEINNDADAPVFEASGVYSMSFEKTGVYTLVTSNLDAAGTSQGSSSLSFGYVAAGEEVPVVLTTGLVVSDKYAPQGYTSENSMEFYVYGKDISVANMTLFKSSYIAGADPEVIKSVMLSEAAVEDTELSAEQVTTINGNGLSGVFTGLNPNEDYTLAVYASNGYEETLKLVSAKTEGESDPLQITYGMDDIKADLLPATAEGYFGEWNFYAIDGFDDAVVGPSVNNRVSVGKVTISDSAEEDTPDDDYISVKGLVGPSAANYGISDDTFTFSYYNGVVYTLANTLPQAQSGYYPVLMHAIGEQVATVDYAMLGAYVDENHVAFMDVTGMGIDNLYLGMFADADYTQFGGGAVYWIDPLLVKPEAAPSSAPKAKVSKGELKAIGTRFISSMNCVETPEGRIKSAIDEILSQPVRVVPMEIADNVKVTRAARKVEAAVMAGGEFRPASAEISRSGNVSAAVLK</sequence>
<keyword evidence="1" id="KW-0732">Signal</keyword>
<dbReference type="EMBL" id="JADIMB010000042">
    <property type="protein sequence ID" value="MBO8470747.1"/>
    <property type="molecule type" value="Genomic_DNA"/>
</dbReference>
<evidence type="ECO:0000256" key="1">
    <source>
        <dbReference type="SAM" id="SignalP"/>
    </source>
</evidence>